<organism evidence="1 2">
    <name type="scientific">Cronobacter phage LPCS28</name>
    <dbReference type="NCBI Taxonomy" id="2924885"/>
    <lineage>
        <taxon>Viruses</taxon>
        <taxon>Duplodnaviria</taxon>
        <taxon>Heunggongvirae</taxon>
        <taxon>Uroviricota</taxon>
        <taxon>Caudoviricetes</taxon>
        <taxon>Pantevenvirales</taxon>
        <taxon>Straboviridae</taxon>
        <taxon>Nanhuvirus</taxon>
        <taxon>Nanhuvirus LPCS28</taxon>
    </lineage>
</organism>
<dbReference type="Proteomes" id="UP000832072">
    <property type="component" value="Segment"/>
</dbReference>
<gene>
    <name evidence="1" type="ORF">EHEKIMEA_00025</name>
</gene>
<sequence length="343" mass="38007">MSNLKARVLDSSIDAAKQKVEKFQQQWTGRGPKSGVVPIAYPSSLDSNIHDNYLVFYAVKPISSGGNLTVRGVSDRALNSVKGKFSEEIISIIQLYMPNLTESLNHSYDSNESDFMQDVANAIAPVMRESISNIGNADGFVDKSGAIGGGVVNAGKAVGGVVMGKIDEYTQKAMMEGNTQTRGQVFGDKNVVLYKGTNTRQQTFTFYLSPRNRDELVSIANIIKSFYINSSPRVKQDFDNISSIIYEVPPIWYVEERTKNSSGPRFTPKFQMGPAVITGIRMNKTPEQVYQTLTGTAGDAKTIEFEIQLSEMRPTTAEYWEEAFKNLGKYQVDTDNPFGSYKK</sequence>
<dbReference type="EMBL" id="OM638103">
    <property type="protein sequence ID" value="UNY46932.1"/>
    <property type="molecule type" value="Genomic_DNA"/>
</dbReference>
<evidence type="ECO:0008006" key="3">
    <source>
        <dbReference type="Google" id="ProtNLM"/>
    </source>
</evidence>
<name>A0AAE9G566_9CAUD</name>
<reference evidence="1 2" key="1">
    <citation type="submission" date="2022-02" db="EMBL/GenBank/DDBJ databases">
        <authorList>
            <person name="Tian F."/>
            <person name="Li J."/>
            <person name="Li F."/>
            <person name="Tong Y."/>
        </authorList>
    </citation>
    <scope>NUCLEOTIDE SEQUENCE [LARGE SCALE GENOMIC DNA]</scope>
</reference>
<dbReference type="Pfam" id="PF11091">
    <property type="entry name" value="T4_tail_cap"/>
    <property type="match status" value="2"/>
</dbReference>
<proteinExistence type="predicted"/>
<evidence type="ECO:0000313" key="1">
    <source>
        <dbReference type="EMBL" id="UNY46932.1"/>
    </source>
</evidence>
<evidence type="ECO:0000313" key="2">
    <source>
        <dbReference type="Proteomes" id="UP000832072"/>
    </source>
</evidence>
<protein>
    <recommendedName>
        <fullName evidence="3">Baseplate tail tube cap</fullName>
    </recommendedName>
</protein>
<accession>A0AAE9G566</accession>
<dbReference type="InterPro" id="IPR024389">
    <property type="entry name" value="Gp48_T4-like"/>
</dbReference>
<keyword evidence="2" id="KW-1185">Reference proteome</keyword>